<evidence type="ECO:0000313" key="1">
    <source>
        <dbReference type="EMBL" id="OGB90515.1"/>
    </source>
</evidence>
<comment type="caution">
    <text evidence="1">The sequence shown here is derived from an EMBL/GenBank/DDBJ whole genome shotgun (WGS) entry which is preliminary data.</text>
</comment>
<name>A0A1F4Q3H9_UNCSA</name>
<accession>A0A1F4Q3H9</accession>
<organism evidence="1 2">
    <name type="scientific">candidate division WOR-1 bacterium RIFCSPHIGHO2_01_FULL_53_15</name>
    <dbReference type="NCBI Taxonomy" id="1802564"/>
    <lineage>
        <taxon>Bacteria</taxon>
        <taxon>Bacillati</taxon>
        <taxon>Saganbacteria</taxon>
    </lineage>
</organism>
<protein>
    <submittedName>
        <fullName evidence="1">Uncharacterized protein</fullName>
    </submittedName>
</protein>
<dbReference type="Proteomes" id="UP000178724">
    <property type="component" value="Unassembled WGS sequence"/>
</dbReference>
<evidence type="ECO:0000313" key="2">
    <source>
        <dbReference type="Proteomes" id="UP000178724"/>
    </source>
</evidence>
<gene>
    <name evidence="1" type="ORF">A2625_03085</name>
</gene>
<dbReference type="AlphaFoldDB" id="A0A1F4Q3H9"/>
<dbReference type="EMBL" id="METM01000007">
    <property type="protein sequence ID" value="OGB90515.1"/>
    <property type="molecule type" value="Genomic_DNA"/>
</dbReference>
<proteinExistence type="predicted"/>
<sequence>MTARLERHVPTFVRAAHGIKRIALDGNPLAVGRHLYHSVRKYIDLRSKYIYIDSERISGEYGSFVDTALQKGKAEALQKGKAETEGYNTALSMSGKPIENGTLFKPLRLFLCERFPFDPSFATKTDNPAAMRRDSEFYGQVKGQNVSRYNISDRLFQPIGILARLRAWLDRFLSRNWYFRG</sequence>
<reference evidence="1 2" key="1">
    <citation type="journal article" date="2016" name="Nat. Commun.">
        <title>Thousands of microbial genomes shed light on interconnected biogeochemical processes in an aquifer system.</title>
        <authorList>
            <person name="Anantharaman K."/>
            <person name="Brown C.T."/>
            <person name="Hug L.A."/>
            <person name="Sharon I."/>
            <person name="Castelle C.J."/>
            <person name="Probst A.J."/>
            <person name="Thomas B.C."/>
            <person name="Singh A."/>
            <person name="Wilkins M.J."/>
            <person name="Karaoz U."/>
            <person name="Brodie E.L."/>
            <person name="Williams K.H."/>
            <person name="Hubbard S.S."/>
            <person name="Banfield J.F."/>
        </authorList>
    </citation>
    <scope>NUCLEOTIDE SEQUENCE [LARGE SCALE GENOMIC DNA]</scope>
</reference>